<evidence type="ECO:0000256" key="10">
    <source>
        <dbReference type="ARBA" id="ARBA00022756"/>
    </source>
</evidence>
<dbReference type="Pfam" id="PF06968">
    <property type="entry name" value="BATS"/>
    <property type="match status" value="1"/>
</dbReference>
<keyword evidence="11 16" id="KW-0408">Iron</keyword>
<evidence type="ECO:0000256" key="6">
    <source>
        <dbReference type="ARBA" id="ARBA00022679"/>
    </source>
</evidence>
<evidence type="ECO:0000256" key="8">
    <source>
        <dbReference type="ARBA" id="ARBA00022714"/>
    </source>
</evidence>
<organism evidence="19 20">
    <name type="scientific">Corynebacterium stationis</name>
    <dbReference type="NCBI Taxonomy" id="1705"/>
    <lineage>
        <taxon>Bacteria</taxon>
        <taxon>Bacillati</taxon>
        <taxon>Actinomycetota</taxon>
        <taxon>Actinomycetes</taxon>
        <taxon>Mycobacteriales</taxon>
        <taxon>Corynebacteriaceae</taxon>
        <taxon>Corynebacterium</taxon>
    </lineage>
</organism>
<keyword evidence="6 16" id="KW-0808">Transferase</keyword>
<dbReference type="Gene3D" id="3.20.20.70">
    <property type="entry name" value="Aldolase class I"/>
    <property type="match status" value="1"/>
</dbReference>
<evidence type="ECO:0000256" key="13">
    <source>
        <dbReference type="ARBA" id="ARBA00051157"/>
    </source>
</evidence>
<feature type="binding site" evidence="16 17">
    <location>
        <position position="109"/>
    </location>
    <ligand>
        <name>[2Fe-2S] cluster</name>
        <dbReference type="ChEBI" id="CHEBI:190135"/>
    </ligand>
</feature>
<dbReference type="InterPro" id="IPR002684">
    <property type="entry name" value="Biotin_synth/BioAB"/>
</dbReference>
<dbReference type="STRING" id="1705.CA21670_13170"/>
<reference evidence="20" key="1">
    <citation type="submission" date="2016-02" db="EMBL/GenBank/DDBJ databases">
        <authorList>
            <person name="Kaur G."/>
            <person name="Nair G.R."/>
            <person name="Mayilraj S."/>
        </authorList>
    </citation>
    <scope>NUCLEOTIDE SEQUENCE [LARGE SCALE GENOMIC DNA]</scope>
    <source>
        <strain evidence="20">GA-15</strain>
    </source>
</reference>
<evidence type="ECO:0000256" key="15">
    <source>
        <dbReference type="ARBA" id="ARBA00070199"/>
    </source>
</evidence>
<proteinExistence type="inferred from homology"/>
<dbReference type="InterPro" id="IPR058240">
    <property type="entry name" value="rSAM_sf"/>
</dbReference>
<keyword evidence="8 16" id="KW-0001">2Fe-2S</keyword>
<dbReference type="HAMAP" id="MF_01694">
    <property type="entry name" value="BioB"/>
    <property type="match status" value="1"/>
</dbReference>
<keyword evidence="5 16" id="KW-0004">4Fe-4S</keyword>
<keyword evidence="9 16" id="KW-0479">Metal-binding</keyword>
<evidence type="ECO:0000256" key="4">
    <source>
        <dbReference type="ARBA" id="ARBA00012236"/>
    </source>
</evidence>
<dbReference type="SMART" id="SM00876">
    <property type="entry name" value="BATS"/>
    <property type="match status" value="1"/>
</dbReference>
<dbReference type="Pfam" id="PF04055">
    <property type="entry name" value="Radical_SAM"/>
    <property type="match status" value="1"/>
</dbReference>
<dbReference type="InterPro" id="IPR010722">
    <property type="entry name" value="BATS_dom"/>
</dbReference>
<dbReference type="SFLD" id="SFLDG01060">
    <property type="entry name" value="BATS_domain_containing"/>
    <property type="match status" value="1"/>
</dbReference>
<comment type="caution">
    <text evidence="19">The sequence shown here is derived from an EMBL/GenBank/DDBJ whole genome shotgun (WGS) entry which is preliminary data.</text>
</comment>
<dbReference type="GO" id="GO:0004076">
    <property type="term" value="F:biotin synthase activity"/>
    <property type="evidence" value="ECO:0007669"/>
    <property type="project" value="UniProtKB-UniRule"/>
</dbReference>
<dbReference type="InterPro" id="IPR007197">
    <property type="entry name" value="rSAM"/>
</dbReference>
<dbReference type="CDD" id="cd01335">
    <property type="entry name" value="Radical_SAM"/>
    <property type="match status" value="1"/>
</dbReference>
<keyword evidence="20" id="KW-1185">Reference proteome</keyword>
<evidence type="ECO:0000256" key="16">
    <source>
        <dbReference type="HAMAP-Rule" id="MF_01694"/>
    </source>
</evidence>
<keyword evidence="7 16" id="KW-0949">S-adenosyl-L-methionine</keyword>
<comment type="subunit">
    <text evidence="3 16">Homodimer.</text>
</comment>
<dbReference type="SMART" id="SM00729">
    <property type="entry name" value="Elp3"/>
    <property type="match status" value="1"/>
</dbReference>
<dbReference type="RefSeq" id="WP_066839180.1">
    <property type="nucleotide sequence ID" value="NZ_LSTQ01000010.1"/>
</dbReference>
<gene>
    <name evidence="16" type="primary">bioB</name>
    <name evidence="19" type="ORF">AYJ05_09315</name>
</gene>
<comment type="pathway">
    <text evidence="1 16">Cofactor biosynthesis; biotin biosynthesis; biotin from 7,8-diaminononanoate: step 2/2.</text>
</comment>
<dbReference type="InterPro" id="IPR013785">
    <property type="entry name" value="Aldolase_TIM"/>
</dbReference>
<evidence type="ECO:0000313" key="20">
    <source>
        <dbReference type="Proteomes" id="UP000076947"/>
    </source>
</evidence>
<comment type="cofactor">
    <cofactor evidence="16 17">
        <name>[4Fe-4S] cluster</name>
        <dbReference type="ChEBI" id="CHEBI:49883"/>
    </cofactor>
    <text evidence="16 17">Binds 1 [4Fe-4S] cluster. The cluster is coordinated with 3 cysteines and an exchangeable S-adenosyl-L-methionine.</text>
</comment>
<name>A0A177IMH6_9CORY</name>
<feature type="domain" description="Radical SAM core" evidence="18">
    <location>
        <begin position="51"/>
        <end position="276"/>
    </location>
</feature>
<comment type="cofactor">
    <cofactor evidence="16">
        <name>[2Fe-2S] cluster</name>
        <dbReference type="ChEBI" id="CHEBI:190135"/>
    </cofactor>
    <text evidence="16">Binds 1 [2Fe-2S] cluster. The cluster is coordinated with 3 cysteines and 1 arginine.</text>
</comment>
<evidence type="ECO:0000259" key="18">
    <source>
        <dbReference type="PROSITE" id="PS51918"/>
    </source>
</evidence>
<dbReference type="PANTHER" id="PTHR22976:SF2">
    <property type="entry name" value="BIOTIN SYNTHASE, MITOCHONDRIAL"/>
    <property type="match status" value="1"/>
</dbReference>
<evidence type="ECO:0000256" key="5">
    <source>
        <dbReference type="ARBA" id="ARBA00022485"/>
    </source>
</evidence>
<sequence length="326" mass="35312">MTIIDVARDKALELGQGLNKEELVGVLNSDDSQLEELADIAHQTRLKWCGPEVEVEGIISIKTGGCPEDCHFCSQSGLFQSPVRSIRLDIAELVEAAKKTQKSGATEFCIVAAVKSPDQRLLDQVAVAIQAIEREVDIDISCSLGTLTADQAQQLHEMGVKRYNHNLEAARSFFPQVVTTHTWEERKNTLDLVRGVGMEACSGGIIGMGESLEQRAEFAVQLAEISPCEVPMNFLDPRPGTPFANRPLVPMGDALRAVAAFRLAMPSTTLRFAGGRELSLGDDGTEKGLLSGINAIIAGNYLTTLGQEIEKDIDMLGRIDLPIKAL</sequence>
<dbReference type="Proteomes" id="UP000076947">
    <property type="component" value="Unassembled WGS sequence"/>
</dbReference>
<comment type="similarity">
    <text evidence="2 16">Belongs to the radical SAM superfamily. Biotin synthase family.</text>
</comment>
<dbReference type="GO" id="GO:0051537">
    <property type="term" value="F:2 iron, 2 sulfur cluster binding"/>
    <property type="evidence" value="ECO:0007669"/>
    <property type="project" value="UniProtKB-KW"/>
</dbReference>
<comment type="catalytic activity">
    <reaction evidence="13 16">
        <text>(4R,5S)-dethiobiotin + (sulfur carrier)-SH + 2 reduced [2Fe-2S]-[ferredoxin] + 2 S-adenosyl-L-methionine = (sulfur carrier)-H + biotin + 2 5'-deoxyadenosine + 2 L-methionine + 2 oxidized [2Fe-2S]-[ferredoxin]</text>
        <dbReference type="Rhea" id="RHEA:22060"/>
        <dbReference type="Rhea" id="RHEA-COMP:10000"/>
        <dbReference type="Rhea" id="RHEA-COMP:10001"/>
        <dbReference type="Rhea" id="RHEA-COMP:14737"/>
        <dbReference type="Rhea" id="RHEA-COMP:14739"/>
        <dbReference type="ChEBI" id="CHEBI:17319"/>
        <dbReference type="ChEBI" id="CHEBI:29917"/>
        <dbReference type="ChEBI" id="CHEBI:33737"/>
        <dbReference type="ChEBI" id="CHEBI:33738"/>
        <dbReference type="ChEBI" id="CHEBI:57586"/>
        <dbReference type="ChEBI" id="CHEBI:57844"/>
        <dbReference type="ChEBI" id="CHEBI:59789"/>
        <dbReference type="ChEBI" id="CHEBI:64428"/>
        <dbReference type="ChEBI" id="CHEBI:149473"/>
        <dbReference type="EC" id="2.8.1.6"/>
    </reaction>
</comment>
<dbReference type="GO" id="GO:0009102">
    <property type="term" value="P:biotin biosynthetic process"/>
    <property type="evidence" value="ECO:0007669"/>
    <property type="project" value="UniProtKB-UniRule"/>
</dbReference>
<dbReference type="PANTHER" id="PTHR22976">
    <property type="entry name" value="BIOTIN SYNTHASE"/>
    <property type="match status" value="1"/>
</dbReference>
<comment type="function">
    <text evidence="14 16">Catalyzes the conversion of dethiobiotin (DTB) to biotin by the insertion of a sulfur atom into dethiobiotin via a radical-based mechanism.</text>
</comment>
<dbReference type="GO" id="GO:0051539">
    <property type="term" value="F:4 iron, 4 sulfur cluster binding"/>
    <property type="evidence" value="ECO:0007669"/>
    <property type="project" value="UniProtKB-KW"/>
</dbReference>
<feature type="binding site" evidence="16 17">
    <location>
        <position position="70"/>
    </location>
    <ligand>
        <name>[4Fe-4S] cluster</name>
        <dbReference type="ChEBI" id="CHEBI:49883"/>
        <note>4Fe-4S-S-AdoMet</note>
    </ligand>
</feature>
<dbReference type="PROSITE" id="PS51918">
    <property type="entry name" value="RADICAL_SAM"/>
    <property type="match status" value="1"/>
</dbReference>
<dbReference type="InterPro" id="IPR024177">
    <property type="entry name" value="Biotin_synthase"/>
</dbReference>
<keyword evidence="10 16" id="KW-0093">Biotin biosynthesis</keyword>
<dbReference type="EMBL" id="LSTQ01000010">
    <property type="protein sequence ID" value="OAH30010.1"/>
    <property type="molecule type" value="Genomic_DNA"/>
</dbReference>
<comment type="cofactor">
    <cofactor evidence="17">
        <name>[2Fe-2S] cluster</name>
        <dbReference type="ChEBI" id="CHEBI:190135"/>
    </cofactor>
    <text evidence="17">Binds 1 [2Fe-2S] cluster. The cluster is coordinated with 3 cysteines and 1 arginine.</text>
</comment>
<dbReference type="GO" id="GO:0005506">
    <property type="term" value="F:iron ion binding"/>
    <property type="evidence" value="ECO:0007669"/>
    <property type="project" value="UniProtKB-UniRule"/>
</dbReference>
<accession>A0A177IMH6</accession>
<feature type="binding site" evidence="16 17">
    <location>
        <position position="201"/>
    </location>
    <ligand>
        <name>[2Fe-2S] cluster</name>
        <dbReference type="ChEBI" id="CHEBI:190135"/>
    </ligand>
</feature>
<dbReference type="NCBIfam" id="TIGR00433">
    <property type="entry name" value="bioB"/>
    <property type="match status" value="1"/>
</dbReference>
<dbReference type="UniPathway" id="UPA00078">
    <property type="reaction ID" value="UER00162"/>
</dbReference>
<feature type="binding site" evidence="16 17">
    <location>
        <position position="271"/>
    </location>
    <ligand>
        <name>[2Fe-2S] cluster</name>
        <dbReference type="ChEBI" id="CHEBI:190135"/>
    </ligand>
</feature>
<dbReference type="SFLD" id="SFLDS00029">
    <property type="entry name" value="Radical_SAM"/>
    <property type="match status" value="1"/>
</dbReference>
<evidence type="ECO:0000256" key="7">
    <source>
        <dbReference type="ARBA" id="ARBA00022691"/>
    </source>
</evidence>
<dbReference type="OrthoDB" id="9786826at2"/>
<evidence type="ECO:0000256" key="17">
    <source>
        <dbReference type="PIRSR" id="PIRSR001619-1"/>
    </source>
</evidence>
<dbReference type="FunFam" id="3.20.20.70:FF:000026">
    <property type="entry name" value="Biotin synthase"/>
    <property type="match status" value="1"/>
</dbReference>
<feature type="binding site" evidence="16 17">
    <location>
        <position position="141"/>
    </location>
    <ligand>
        <name>[2Fe-2S] cluster</name>
        <dbReference type="ChEBI" id="CHEBI:190135"/>
    </ligand>
</feature>
<evidence type="ECO:0000256" key="12">
    <source>
        <dbReference type="ARBA" id="ARBA00023014"/>
    </source>
</evidence>
<dbReference type="InterPro" id="IPR006638">
    <property type="entry name" value="Elp3/MiaA/NifB-like_rSAM"/>
</dbReference>
<evidence type="ECO:0000256" key="3">
    <source>
        <dbReference type="ARBA" id="ARBA00011738"/>
    </source>
</evidence>
<dbReference type="SFLD" id="SFLDG01278">
    <property type="entry name" value="biotin_synthase_like"/>
    <property type="match status" value="1"/>
</dbReference>
<feature type="binding site" evidence="16 17">
    <location>
        <position position="73"/>
    </location>
    <ligand>
        <name>[4Fe-4S] cluster</name>
        <dbReference type="ChEBI" id="CHEBI:49883"/>
        <note>4Fe-4S-S-AdoMet</note>
    </ligand>
</feature>
<dbReference type="EC" id="2.8.1.6" evidence="4 16"/>
<evidence type="ECO:0000256" key="14">
    <source>
        <dbReference type="ARBA" id="ARBA00057568"/>
    </source>
</evidence>
<dbReference type="SUPFAM" id="SSF102114">
    <property type="entry name" value="Radical SAM enzymes"/>
    <property type="match status" value="1"/>
</dbReference>
<dbReference type="AlphaFoldDB" id="A0A177IMH6"/>
<evidence type="ECO:0000313" key="19">
    <source>
        <dbReference type="EMBL" id="OAH30010.1"/>
    </source>
</evidence>
<feature type="binding site" evidence="16 17">
    <location>
        <position position="66"/>
    </location>
    <ligand>
        <name>[4Fe-4S] cluster</name>
        <dbReference type="ChEBI" id="CHEBI:49883"/>
        <note>4Fe-4S-S-AdoMet</note>
    </ligand>
</feature>
<evidence type="ECO:0000256" key="11">
    <source>
        <dbReference type="ARBA" id="ARBA00023004"/>
    </source>
</evidence>
<evidence type="ECO:0000256" key="2">
    <source>
        <dbReference type="ARBA" id="ARBA00010765"/>
    </source>
</evidence>
<evidence type="ECO:0000256" key="1">
    <source>
        <dbReference type="ARBA" id="ARBA00004942"/>
    </source>
</evidence>
<dbReference type="PIRSF" id="PIRSF001619">
    <property type="entry name" value="Biotin_synth"/>
    <property type="match status" value="1"/>
</dbReference>
<evidence type="ECO:0000256" key="9">
    <source>
        <dbReference type="ARBA" id="ARBA00022723"/>
    </source>
</evidence>
<protein>
    <recommendedName>
        <fullName evidence="15 16">Biotin synthase</fullName>
        <ecNumber evidence="4 16">2.8.1.6</ecNumber>
    </recommendedName>
</protein>
<keyword evidence="12 16" id="KW-0411">Iron-sulfur</keyword>